<dbReference type="RefSeq" id="WP_078811263.1">
    <property type="nucleotide sequence ID" value="NZ_FUYE01000001.1"/>
</dbReference>
<feature type="signal peptide" evidence="1">
    <location>
        <begin position="1"/>
        <end position="18"/>
    </location>
</feature>
<protein>
    <recommendedName>
        <fullName evidence="4">3-keto-disaccharide hydrolase domain-containing protein</fullName>
    </recommendedName>
</protein>
<keyword evidence="1" id="KW-0732">Signal</keyword>
<accession>A0A1T4WDL3</accession>
<evidence type="ECO:0000313" key="3">
    <source>
        <dbReference type="Proteomes" id="UP000190774"/>
    </source>
</evidence>
<feature type="chain" id="PRO_5012436765" description="3-keto-disaccharide hydrolase domain-containing protein" evidence="1">
    <location>
        <begin position="19"/>
        <end position="213"/>
    </location>
</feature>
<dbReference type="EMBL" id="FUYE01000001">
    <property type="protein sequence ID" value="SKA75416.1"/>
    <property type="molecule type" value="Genomic_DNA"/>
</dbReference>
<dbReference type="AlphaFoldDB" id="A0A1T4WDL3"/>
<proteinExistence type="predicted"/>
<evidence type="ECO:0000313" key="2">
    <source>
        <dbReference type="EMBL" id="SKA75416.1"/>
    </source>
</evidence>
<dbReference type="STRING" id="48467.SAMN02745166_00019"/>
<evidence type="ECO:0000256" key="1">
    <source>
        <dbReference type="SAM" id="SignalP"/>
    </source>
</evidence>
<sequence length="213" mass="23377">MKCLLYLLLTSSVLPLLAADLSPTLGQKSDLLLDESFSGEAVPKGWNANTGTLRVEDGQLLAGEKSSDQHIGAFRYRLPVQDCAVQMDFQLGSMRIINLGYDPAPSELKKKGHLFSVVVTPKSWSLIEHNDKANPESKTKVHATAKTDFDPDTTYTLLLECKGDEVVAQINGKEPLKAKAPDFHVKKPGLVFRMGGKDGDEVKLDNIKVWALE</sequence>
<keyword evidence="3" id="KW-1185">Reference proteome</keyword>
<dbReference type="OrthoDB" id="256709at2"/>
<gene>
    <name evidence="2" type="ORF">SAMN02745166_00019</name>
</gene>
<dbReference type="Gene3D" id="2.60.120.560">
    <property type="entry name" value="Exo-inulinase, domain 1"/>
    <property type="match status" value="1"/>
</dbReference>
<name>A0A1T4WDL3_9BACT</name>
<reference evidence="3" key="1">
    <citation type="submission" date="2017-02" db="EMBL/GenBank/DDBJ databases">
        <authorList>
            <person name="Varghese N."/>
            <person name="Submissions S."/>
        </authorList>
    </citation>
    <scope>NUCLEOTIDE SEQUENCE [LARGE SCALE GENOMIC DNA]</scope>
    <source>
        <strain evidence="3">ATCC 700200</strain>
    </source>
</reference>
<organism evidence="2 3">
    <name type="scientific">Prosthecobacter debontii</name>
    <dbReference type="NCBI Taxonomy" id="48467"/>
    <lineage>
        <taxon>Bacteria</taxon>
        <taxon>Pseudomonadati</taxon>
        <taxon>Verrucomicrobiota</taxon>
        <taxon>Verrucomicrobiia</taxon>
        <taxon>Verrucomicrobiales</taxon>
        <taxon>Verrucomicrobiaceae</taxon>
        <taxon>Prosthecobacter</taxon>
    </lineage>
</organism>
<evidence type="ECO:0008006" key="4">
    <source>
        <dbReference type="Google" id="ProtNLM"/>
    </source>
</evidence>
<dbReference type="Proteomes" id="UP000190774">
    <property type="component" value="Unassembled WGS sequence"/>
</dbReference>